<sequence length="125" mass="13590">MVQVTIDFLAITVFLQQTSEDTLTLHPQEFGGHTGIGCTLALTKTTVTALATSFSVFAYTITRVYNNGLLDDQTILDQFADVLAGVGVCDLINFIGIQPDLLLAASHYRGCQPLLKFKRTHGVDL</sequence>
<reference evidence="1" key="1">
    <citation type="submission" date="2017-01" db="EMBL/GenBank/DDBJ databases">
        <title>An insight into the sialome and mialome of the horn fly, Haematobia irritans.</title>
        <authorList>
            <person name="Breijo M."/>
            <person name="Boiani M."/>
            <person name="Ures X."/>
            <person name="Rocha S."/>
            <person name="Sequeira M."/>
            <person name="Ribeiro J.M."/>
        </authorList>
    </citation>
    <scope>NUCLEOTIDE SEQUENCE</scope>
</reference>
<name>A0A1L8EGN8_HAEIR</name>
<dbReference type="AlphaFoldDB" id="A0A1L8EGN8"/>
<proteinExistence type="predicted"/>
<dbReference type="EMBL" id="GFDG01000899">
    <property type="protein sequence ID" value="JAV17900.1"/>
    <property type="molecule type" value="Transcribed_RNA"/>
</dbReference>
<accession>A0A1L8EGN8</accession>
<protein>
    <submittedName>
        <fullName evidence="1">Uncharacterized protein</fullName>
    </submittedName>
</protein>
<evidence type="ECO:0000313" key="1">
    <source>
        <dbReference type="EMBL" id="JAV17900.1"/>
    </source>
</evidence>
<organism evidence="1">
    <name type="scientific">Haematobia irritans</name>
    <name type="common">Horn fly</name>
    <name type="synonym">Conops irritans</name>
    <dbReference type="NCBI Taxonomy" id="7368"/>
    <lineage>
        <taxon>Eukaryota</taxon>
        <taxon>Metazoa</taxon>
        <taxon>Ecdysozoa</taxon>
        <taxon>Arthropoda</taxon>
        <taxon>Hexapoda</taxon>
        <taxon>Insecta</taxon>
        <taxon>Pterygota</taxon>
        <taxon>Neoptera</taxon>
        <taxon>Endopterygota</taxon>
        <taxon>Diptera</taxon>
        <taxon>Brachycera</taxon>
        <taxon>Muscomorpha</taxon>
        <taxon>Muscoidea</taxon>
        <taxon>Muscidae</taxon>
        <taxon>Haematobia</taxon>
    </lineage>
</organism>